<keyword evidence="7 8" id="KW-0624">Polysaccharide degradation</keyword>
<dbReference type="OrthoDB" id="10257085at2759"/>
<evidence type="ECO:0000256" key="10">
    <source>
        <dbReference type="SAM" id="MobiDB-lite"/>
    </source>
</evidence>
<dbReference type="InterPro" id="IPR012341">
    <property type="entry name" value="6hp_glycosidase-like_sf"/>
</dbReference>
<feature type="signal peptide" evidence="9">
    <location>
        <begin position="1"/>
        <end position="26"/>
    </location>
</feature>
<feature type="region of interest" description="Disordered" evidence="10">
    <location>
        <begin position="501"/>
        <end position="533"/>
    </location>
</feature>
<comment type="caution">
    <text evidence="13">The sequence shown here is derived from an EMBL/GenBank/DDBJ whole genome shotgun (WGS) entry which is preliminary data.</text>
</comment>
<name>A0A015IDJ7_RHIIW</name>
<dbReference type="GO" id="GO:0008810">
    <property type="term" value="F:cellulase activity"/>
    <property type="evidence" value="ECO:0007669"/>
    <property type="project" value="UniProtKB-EC"/>
</dbReference>
<comment type="similarity">
    <text evidence="2 8 9">Belongs to the glycosyl hydrolase 9 (cellulase E) family.</text>
</comment>
<dbReference type="InterPro" id="IPR033126">
    <property type="entry name" value="Glyco_hydro_9_Asp/Glu_AS"/>
</dbReference>
<dbReference type="OMA" id="SKGWIWW"/>
<keyword evidence="14" id="KW-1185">Reference proteome</keyword>
<organism evidence="13 14">
    <name type="scientific">Rhizophagus irregularis (strain DAOM 197198w)</name>
    <name type="common">Glomus intraradices</name>
    <dbReference type="NCBI Taxonomy" id="1432141"/>
    <lineage>
        <taxon>Eukaryota</taxon>
        <taxon>Fungi</taxon>
        <taxon>Fungi incertae sedis</taxon>
        <taxon>Mucoromycota</taxon>
        <taxon>Glomeromycotina</taxon>
        <taxon>Glomeromycetes</taxon>
        <taxon>Glomerales</taxon>
        <taxon>Glomeraceae</taxon>
        <taxon>Rhizophagus</taxon>
    </lineage>
</organism>
<keyword evidence="11" id="KW-1133">Transmembrane helix</keyword>
<dbReference type="SMR" id="A0A015IDJ7"/>
<evidence type="ECO:0000256" key="7">
    <source>
        <dbReference type="ARBA" id="ARBA00023326"/>
    </source>
</evidence>
<dbReference type="EMBL" id="JEMT01028296">
    <property type="protein sequence ID" value="EXX55172.1"/>
    <property type="molecule type" value="Genomic_DNA"/>
</dbReference>
<keyword evidence="5 8" id="KW-0119">Carbohydrate metabolism</keyword>
<keyword evidence="11" id="KW-0812">Transmembrane</keyword>
<gene>
    <name evidence="13" type="ORF">RirG_227760</name>
</gene>
<evidence type="ECO:0000259" key="12">
    <source>
        <dbReference type="Pfam" id="PF00759"/>
    </source>
</evidence>
<dbReference type="PANTHER" id="PTHR22298">
    <property type="entry name" value="ENDO-1,4-BETA-GLUCANASE"/>
    <property type="match status" value="1"/>
</dbReference>
<evidence type="ECO:0000256" key="2">
    <source>
        <dbReference type="ARBA" id="ARBA00007072"/>
    </source>
</evidence>
<dbReference type="InterPro" id="IPR008928">
    <property type="entry name" value="6-hairpin_glycosidase_sf"/>
</dbReference>
<keyword evidence="3 8" id="KW-0378">Hydrolase</keyword>
<feature type="chain" id="PRO_5005100795" description="Endoglucanase" evidence="9">
    <location>
        <begin position="27"/>
        <end position="663"/>
    </location>
</feature>
<dbReference type="Proteomes" id="UP000022910">
    <property type="component" value="Unassembled WGS sequence"/>
</dbReference>
<evidence type="ECO:0000256" key="1">
    <source>
        <dbReference type="ARBA" id="ARBA00000966"/>
    </source>
</evidence>
<dbReference type="PROSITE" id="PS00698">
    <property type="entry name" value="GH9_3"/>
    <property type="match status" value="1"/>
</dbReference>
<sequence length="663" mass="74113">MTTKIKSKVTLSLICFFLCMINIINAQEHKIVTLPGPEVEGIPETTDYPNNDYEKLLAYSLYFYEAQRSGILSATNRIPWRHNSAPFDGQKEGVDLTGGYYDAGDYMKFTYPLSWTLTSISWGGLEWFEGYELSGQTQYLHDMVKWGTDWLIKAYSLETNDLYVQVGREDVDHNYWGGDLNIPLPRDAYKVGEKNHGTDVASSVVAAFASASILFREKFSDSTYSDDLLLRAKALYVFAETKAWKLYGASLPQVNSLYPSSNYQDKLVWAALWLYKATGEEIYFNKAINYYTQFFIPDSIIAINWSDQTCAIYFLLVQITKGNELSYKLQAEKYLDYMLNPSLVPKSPCSYTPGGLLWCNGISDTNSLNVPLNIAFVSLLYAPYATTTEKRSKYMEFAQSQIKYVLGENPMKMTYVVGINPKSPKNPHHAGAHGSTTNNMLLPIESTNILYGAVVGGPSKKDLYIDDRTKYNSTEVALDYNAPWQGLMAYQVIYYKTKIPEKSTPGDGGDNDNDNEQSDDEQNENKDGKSKIAESNVKSGGMITSRIGGIIGIAIGSLLLVLLGASLIWKRSMIVAWFKRDRKKRDIEFNIENNVTSRPSSFISHISRPNSVVVPISSVVVPISRSNSVAVPNSRPNSAISGSNSRPNSGAGVESYLSFFNNF</sequence>
<evidence type="ECO:0000256" key="9">
    <source>
        <dbReference type="RuleBase" id="RU361166"/>
    </source>
</evidence>
<reference evidence="13 14" key="1">
    <citation type="submission" date="2014-02" db="EMBL/GenBank/DDBJ databases">
        <title>Single nucleus genome sequencing reveals high similarity among nuclei of an endomycorrhizal fungus.</title>
        <authorList>
            <person name="Lin K."/>
            <person name="Geurts R."/>
            <person name="Zhang Z."/>
            <person name="Limpens E."/>
            <person name="Saunders D.G."/>
            <person name="Mu D."/>
            <person name="Pang E."/>
            <person name="Cao H."/>
            <person name="Cha H."/>
            <person name="Lin T."/>
            <person name="Zhou Q."/>
            <person name="Shang Y."/>
            <person name="Li Y."/>
            <person name="Ivanov S."/>
            <person name="Sharma T."/>
            <person name="Velzen R.V."/>
            <person name="Ruijter N.D."/>
            <person name="Aanen D.K."/>
            <person name="Win J."/>
            <person name="Kamoun S."/>
            <person name="Bisseling T."/>
            <person name="Huang S."/>
        </authorList>
    </citation>
    <scope>NUCLEOTIDE SEQUENCE [LARGE SCALE GENOMIC DNA]</scope>
    <source>
        <strain evidence="14">DAOM197198w</strain>
    </source>
</reference>
<dbReference type="Pfam" id="PF00759">
    <property type="entry name" value="Glyco_hydro_9"/>
    <property type="match status" value="1"/>
</dbReference>
<proteinExistence type="inferred from homology"/>
<dbReference type="InterPro" id="IPR001701">
    <property type="entry name" value="Glyco_hydro_9"/>
</dbReference>
<feature type="active site" evidence="8">
    <location>
        <position position="466"/>
    </location>
</feature>
<dbReference type="HOGENOM" id="CLU_008926_1_5_1"/>
<evidence type="ECO:0000256" key="3">
    <source>
        <dbReference type="ARBA" id="ARBA00022801"/>
    </source>
</evidence>
<feature type="compositionally biased region" description="Polar residues" evidence="10">
    <location>
        <begin position="630"/>
        <end position="648"/>
    </location>
</feature>
<feature type="compositionally biased region" description="Basic and acidic residues" evidence="10">
    <location>
        <begin position="523"/>
        <end position="532"/>
    </location>
</feature>
<evidence type="ECO:0000256" key="4">
    <source>
        <dbReference type="ARBA" id="ARBA00023001"/>
    </source>
</evidence>
<feature type="domain" description="Glycoside hydrolase family 9" evidence="12">
    <location>
        <begin position="53"/>
        <end position="487"/>
    </location>
</feature>
<evidence type="ECO:0000256" key="8">
    <source>
        <dbReference type="PROSITE-ProRule" id="PRU10060"/>
    </source>
</evidence>
<feature type="region of interest" description="Disordered" evidence="10">
    <location>
        <begin position="630"/>
        <end position="650"/>
    </location>
</feature>
<evidence type="ECO:0000256" key="6">
    <source>
        <dbReference type="ARBA" id="ARBA00023295"/>
    </source>
</evidence>
<accession>A0A015IDJ7</accession>
<keyword evidence="4 9" id="KW-0136">Cellulose degradation</keyword>
<comment type="catalytic activity">
    <reaction evidence="1 9">
        <text>Endohydrolysis of (1-&gt;4)-beta-D-glucosidic linkages in cellulose, lichenin and cereal beta-D-glucans.</text>
        <dbReference type="EC" id="3.2.1.4"/>
    </reaction>
</comment>
<evidence type="ECO:0000313" key="14">
    <source>
        <dbReference type="Proteomes" id="UP000022910"/>
    </source>
</evidence>
<keyword evidence="6 8" id="KW-0326">Glycosidase</keyword>
<evidence type="ECO:0000256" key="5">
    <source>
        <dbReference type="ARBA" id="ARBA00023277"/>
    </source>
</evidence>
<dbReference type="Gene3D" id="1.50.10.10">
    <property type="match status" value="1"/>
</dbReference>
<dbReference type="STRING" id="1432141.A0A015IDJ7"/>
<dbReference type="GO" id="GO:0030245">
    <property type="term" value="P:cellulose catabolic process"/>
    <property type="evidence" value="ECO:0007669"/>
    <property type="project" value="UniProtKB-KW"/>
</dbReference>
<feature type="compositionally biased region" description="Acidic residues" evidence="10">
    <location>
        <begin position="509"/>
        <end position="522"/>
    </location>
</feature>
<feature type="transmembrane region" description="Helical" evidence="11">
    <location>
        <begin position="547"/>
        <end position="569"/>
    </location>
</feature>
<evidence type="ECO:0000313" key="13">
    <source>
        <dbReference type="EMBL" id="EXX55172.1"/>
    </source>
</evidence>
<keyword evidence="9" id="KW-0732">Signal</keyword>
<keyword evidence="11" id="KW-0472">Membrane</keyword>
<evidence type="ECO:0000256" key="11">
    <source>
        <dbReference type="SAM" id="Phobius"/>
    </source>
</evidence>
<feature type="active site" evidence="8">
    <location>
        <position position="475"/>
    </location>
</feature>
<dbReference type="AlphaFoldDB" id="A0A015IDJ7"/>
<dbReference type="SUPFAM" id="SSF48208">
    <property type="entry name" value="Six-hairpin glycosidases"/>
    <property type="match status" value="1"/>
</dbReference>
<dbReference type="EC" id="3.2.1.4" evidence="9"/>
<protein>
    <recommendedName>
        <fullName evidence="9">Endoglucanase</fullName>
        <ecNumber evidence="9">3.2.1.4</ecNumber>
    </recommendedName>
</protein>